<accession>A0ABP6SKQ4</accession>
<protein>
    <submittedName>
        <fullName evidence="2">Uncharacterized protein</fullName>
    </submittedName>
</protein>
<feature type="compositionally biased region" description="Polar residues" evidence="1">
    <location>
        <begin position="39"/>
        <end position="52"/>
    </location>
</feature>
<evidence type="ECO:0000256" key="1">
    <source>
        <dbReference type="SAM" id="MobiDB-lite"/>
    </source>
</evidence>
<evidence type="ECO:0000313" key="3">
    <source>
        <dbReference type="Proteomes" id="UP001499990"/>
    </source>
</evidence>
<keyword evidence="3" id="KW-1185">Reference proteome</keyword>
<comment type="caution">
    <text evidence="2">The sequence shown here is derived from an EMBL/GenBank/DDBJ whole genome shotgun (WGS) entry which is preliminary data.</text>
</comment>
<dbReference type="Proteomes" id="UP001499990">
    <property type="component" value="Unassembled WGS sequence"/>
</dbReference>
<proteinExistence type="predicted"/>
<dbReference type="EMBL" id="BAAAYL010000001">
    <property type="protein sequence ID" value="GAA3378377.1"/>
    <property type="molecule type" value="Genomic_DNA"/>
</dbReference>
<name>A0ABP6SKQ4_9ACTN</name>
<sequence length="82" mass="8361">MPGPDGIPGTATGNRQRPQARPGGTFGGTPSGSSWGSLRTDTPANWTETGNQRVARVSASHPATGSNHPKPVLGAPLGHPQR</sequence>
<evidence type="ECO:0000313" key="2">
    <source>
        <dbReference type="EMBL" id="GAA3378377.1"/>
    </source>
</evidence>
<organism evidence="2 3">
    <name type="scientific">Streptomyces sannanensis</name>
    <dbReference type="NCBI Taxonomy" id="285536"/>
    <lineage>
        <taxon>Bacteria</taxon>
        <taxon>Bacillati</taxon>
        <taxon>Actinomycetota</taxon>
        <taxon>Actinomycetes</taxon>
        <taxon>Kitasatosporales</taxon>
        <taxon>Streptomycetaceae</taxon>
        <taxon>Streptomyces</taxon>
    </lineage>
</organism>
<gene>
    <name evidence="2" type="ORF">GCM10020367_57620</name>
</gene>
<feature type="region of interest" description="Disordered" evidence="1">
    <location>
        <begin position="1"/>
        <end position="82"/>
    </location>
</feature>
<reference evidence="3" key="1">
    <citation type="journal article" date="2019" name="Int. J. Syst. Evol. Microbiol.">
        <title>The Global Catalogue of Microorganisms (GCM) 10K type strain sequencing project: providing services to taxonomists for standard genome sequencing and annotation.</title>
        <authorList>
            <consortium name="The Broad Institute Genomics Platform"/>
            <consortium name="The Broad Institute Genome Sequencing Center for Infectious Disease"/>
            <person name="Wu L."/>
            <person name="Ma J."/>
        </authorList>
    </citation>
    <scope>NUCLEOTIDE SEQUENCE [LARGE SCALE GENOMIC DNA]</scope>
    <source>
        <strain evidence="3">JCM 9651</strain>
    </source>
</reference>